<proteinExistence type="predicted"/>
<dbReference type="Proteomes" id="UP000596661">
    <property type="component" value="Chromosome 3"/>
</dbReference>
<accession>A0A803PAK1</accession>
<evidence type="ECO:0000313" key="2">
    <source>
        <dbReference type="Proteomes" id="UP000596661"/>
    </source>
</evidence>
<evidence type="ECO:0000313" key="1">
    <source>
        <dbReference type="EnsemblPlants" id="cds.evm.model.03.819"/>
    </source>
</evidence>
<reference evidence="1" key="1">
    <citation type="submission" date="2018-11" db="EMBL/GenBank/DDBJ databases">
        <authorList>
            <person name="Grassa J C."/>
        </authorList>
    </citation>
    <scope>NUCLEOTIDE SEQUENCE [LARGE SCALE GENOMIC DNA]</scope>
</reference>
<name>A0A803PAK1_CANSA</name>
<dbReference type="EnsemblPlants" id="evm.model.03.819">
    <property type="protein sequence ID" value="cds.evm.model.03.819"/>
    <property type="gene ID" value="evm.TU.03.819"/>
</dbReference>
<dbReference type="Gramene" id="evm.model.03.819">
    <property type="protein sequence ID" value="cds.evm.model.03.819"/>
    <property type="gene ID" value="evm.TU.03.819"/>
</dbReference>
<protein>
    <submittedName>
        <fullName evidence="1">Uncharacterized protein</fullName>
    </submittedName>
</protein>
<sequence>MVEETTASRCGGEDNDFKGSWRRRRIQGAVEETTTTTSIKMEIKFSIASITFGRKQPLKGIDIAAMVSPLQLRNMVPKLEVCVTLLTAASVLNFSLPEGGFSQGVSLVAQFEYEEFVAAAGGLTT</sequence>
<organism evidence="1 2">
    <name type="scientific">Cannabis sativa</name>
    <name type="common">Hemp</name>
    <name type="synonym">Marijuana</name>
    <dbReference type="NCBI Taxonomy" id="3483"/>
    <lineage>
        <taxon>Eukaryota</taxon>
        <taxon>Viridiplantae</taxon>
        <taxon>Streptophyta</taxon>
        <taxon>Embryophyta</taxon>
        <taxon>Tracheophyta</taxon>
        <taxon>Spermatophyta</taxon>
        <taxon>Magnoliopsida</taxon>
        <taxon>eudicotyledons</taxon>
        <taxon>Gunneridae</taxon>
        <taxon>Pentapetalae</taxon>
        <taxon>rosids</taxon>
        <taxon>fabids</taxon>
        <taxon>Rosales</taxon>
        <taxon>Cannabaceae</taxon>
        <taxon>Cannabis</taxon>
    </lineage>
</organism>
<keyword evidence="2" id="KW-1185">Reference proteome</keyword>
<dbReference type="AlphaFoldDB" id="A0A803PAK1"/>
<reference evidence="1" key="2">
    <citation type="submission" date="2021-03" db="UniProtKB">
        <authorList>
            <consortium name="EnsemblPlants"/>
        </authorList>
    </citation>
    <scope>IDENTIFICATION</scope>
</reference>
<dbReference type="EMBL" id="UZAU01000267">
    <property type="status" value="NOT_ANNOTATED_CDS"/>
    <property type="molecule type" value="Genomic_DNA"/>
</dbReference>